<evidence type="ECO:0000313" key="3">
    <source>
        <dbReference type="Proteomes" id="UP001189429"/>
    </source>
</evidence>
<keyword evidence="3" id="KW-1185">Reference proteome</keyword>
<name>A0ABN9W7Y3_9DINO</name>
<sequence>MQTRQQTMVQAAAGAPNPGETRATQRNAVGDNFDEESRSLVISAAKSAVGSALMSRRAQDTLTLVALLKAGHIQLDAMQDAGVRFEEAIQQYDATCNQEELPRLKWAHLHVWTGLRLPILNGEAVPADAKASMPPRSARSVPISRIR</sequence>
<evidence type="ECO:0000313" key="2">
    <source>
        <dbReference type="EMBL" id="CAK0882302.1"/>
    </source>
</evidence>
<organism evidence="2 3">
    <name type="scientific">Prorocentrum cordatum</name>
    <dbReference type="NCBI Taxonomy" id="2364126"/>
    <lineage>
        <taxon>Eukaryota</taxon>
        <taxon>Sar</taxon>
        <taxon>Alveolata</taxon>
        <taxon>Dinophyceae</taxon>
        <taxon>Prorocentrales</taxon>
        <taxon>Prorocentraceae</taxon>
        <taxon>Prorocentrum</taxon>
    </lineage>
</organism>
<comment type="caution">
    <text evidence="2">The sequence shown here is derived from an EMBL/GenBank/DDBJ whole genome shotgun (WGS) entry which is preliminary data.</text>
</comment>
<dbReference type="Proteomes" id="UP001189429">
    <property type="component" value="Unassembled WGS sequence"/>
</dbReference>
<proteinExistence type="predicted"/>
<feature type="region of interest" description="Disordered" evidence="1">
    <location>
        <begin position="1"/>
        <end position="26"/>
    </location>
</feature>
<reference evidence="2" key="1">
    <citation type="submission" date="2023-10" db="EMBL/GenBank/DDBJ databases">
        <authorList>
            <person name="Chen Y."/>
            <person name="Shah S."/>
            <person name="Dougan E. K."/>
            <person name="Thang M."/>
            <person name="Chan C."/>
        </authorList>
    </citation>
    <scope>NUCLEOTIDE SEQUENCE [LARGE SCALE GENOMIC DNA]</scope>
</reference>
<protein>
    <submittedName>
        <fullName evidence="2">Uncharacterized protein</fullName>
    </submittedName>
</protein>
<evidence type="ECO:0000256" key="1">
    <source>
        <dbReference type="SAM" id="MobiDB-lite"/>
    </source>
</evidence>
<accession>A0ABN9W7Y3</accession>
<gene>
    <name evidence="2" type="ORF">PCOR1329_LOCUS64863</name>
</gene>
<feature type="region of interest" description="Disordered" evidence="1">
    <location>
        <begin position="127"/>
        <end position="147"/>
    </location>
</feature>
<dbReference type="EMBL" id="CAUYUJ010018282">
    <property type="protein sequence ID" value="CAK0882302.1"/>
    <property type="molecule type" value="Genomic_DNA"/>
</dbReference>